<evidence type="ECO:0000313" key="3">
    <source>
        <dbReference type="EMBL" id="OYN76043.1"/>
    </source>
</evidence>
<accession>A0A255DK82</accession>
<dbReference type="Pfam" id="PF13193">
    <property type="entry name" value="AMP-binding_C"/>
    <property type="match status" value="1"/>
</dbReference>
<gene>
    <name evidence="3" type="ORF">CG716_23410</name>
</gene>
<dbReference type="RefSeq" id="WP_094483508.1">
    <property type="nucleotide sequence ID" value="NZ_NOZR01000024.1"/>
</dbReference>
<dbReference type="OrthoDB" id="9803968at2"/>
<protein>
    <submittedName>
        <fullName evidence="3">Long-chain fatty acid--CoA ligase</fullName>
    </submittedName>
</protein>
<evidence type="ECO:0000313" key="4">
    <source>
        <dbReference type="Proteomes" id="UP000216063"/>
    </source>
</evidence>
<keyword evidence="4" id="KW-1185">Reference proteome</keyword>
<feature type="domain" description="AMP-dependent synthetase/ligase" evidence="1">
    <location>
        <begin position="13"/>
        <end position="361"/>
    </location>
</feature>
<dbReference type="InterPro" id="IPR000873">
    <property type="entry name" value="AMP-dep_synth/lig_dom"/>
</dbReference>
<name>A0A255DK82_9MYCO</name>
<dbReference type="SUPFAM" id="SSF56801">
    <property type="entry name" value="Acetyl-CoA synthetase-like"/>
    <property type="match status" value="1"/>
</dbReference>
<dbReference type="PANTHER" id="PTHR43767:SF1">
    <property type="entry name" value="NONRIBOSOMAL PEPTIDE SYNTHASE PES1 (EUROFUNG)-RELATED"/>
    <property type="match status" value="1"/>
</dbReference>
<dbReference type="Gene3D" id="3.30.300.30">
    <property type="match status" value="1"/>
</dbReference>
<dbReference type="PANTHER" id="PTHR43767">
    <property type="entry name" value="LONG-CHAIN-FATTY-ACID--COA LIGASE"/>
    <property type="match status" value="1"/>
</dbReference>
<reference evidence="3 4" key="1">
    <citation type="submission" date="2017-07" db="EMBL/GenBank/DDBJ databases">
        <title>The new phylogeny of genus Mycobacterium.</title>
        <authorList>
            <person name="Tortoli E."/>
            <person name="Trovato A."/>
            <person name="Cirillo D.M."/>
        </authorList>
    </citation>
    <scope>NUCLEOTIDE SEQUENCE [LARGE SCALE GENOMIC DNA]</scope>
    <source>
        <strain evidence="3 4">ATCC 33027</strain>
    </source>
</reference>
<evidence type="ECO:0000259" key="1">
    <source>
        <dbReference type="Pfam" id="PF00501"/>
    </source>
</evidence>
<organism evidence="3 4">
    <name type="scientific">Mycolicibacterium sphagni</name>
    <dbReference type="NCBI Taxonomy" id="1786"/>
    <lineage>
        <taxon>Bacteria</taxon>
        <taxon>Bacillati</taxon>
        <taxon>Actinomycetota</taxon>
        <taxon>Actinomycetes</taxon>
        <taxon>Mycobacteriales</taxon>
        <taxon>Mycobacteriaceae</taxon>
        <taxon>Mycolicibacterium</taxon>
    </lineage>
</organism>
<dbReference type="InterPro" id="IPR050237">
    <property type="entry name" value="ATP-dep_AMP-bd_enzyme"/>
</dbReference>
<dbReference type="InterPro" id="IPR042099">
    <property type="entry name" value="ANL_N_sf"/>
</dbReference>
<dbReference type="GO" id="GO:0016878">
    <property type="term" value="F:acid-thiol ligase activity"/>
    <property type="evidence" value="ECO:0007669"/>
    <property type="project" value="UniProtKB-ARBA"/>
</dbReference>
<dbReference type="InterPro" id="IPR045851">
    <property type="entry name" value="AMP-bd_C_sf"/>
</dbReference>
<dbReference type="EMBL" id="NOZR01000024">
    <property type="protein sequence ID" value="OYN76043.1"/>
    <property type="molecule type" value="Genomic_DNA"/>
</dbReference>
<sequence length="505" mass="54898">MAGSRFDLVSALEQKARLGGDHAALIFGATRVSFAELAERSVAVSQALAGAGVTVGDRVVYVATDSPVLYELLYGCARLGAVLVPVNWRLATDEVDYIIDHAGARILVSDRTDLTAENVIAIRDFATWRDQAPTLALPALDVDRDTPVVQMYTSGTTGRPKGVVLAHRTFTAVRELLDDAGLDWVDWRDDDVSLIALPGFHIGGMWWATQALNRGITSVVIPRFRASDAVAAIRENGVTVSCFVPAMLLMILSEPGLMASHFATIRKIVYGGSPIGPDLLSQAIDTFDCEFAQIYGLTETGNTAVCLPPSEHLPGRERLHAAGRPYPGVAVAIRDPDGTELPPGCCGEVYLRSPAQMLEYFGNPVATAETIVDGWIRTGDAGYLDDDGFLVIRDRVKDLIIVSGENVYPAEVEKVINAHPSVHDSAVVGAPDIRRGECIHAFVVAKPGVDLRIDDLEQFLVQRVARFKLPGTFHVLETIPRNPSGKILRRTLREQFWAGRERQIN</sequence>
<dbReference type="Proteomes" id="UP000216063">
    <property type="component" value="Unassembled WGS sequence"/>
</dbReference>
<comment type="caution">
    <text evidence="3">The sequence shown here is derived from an EMBL/GenBank/DDBJ whole genome shotgun (WGS) entry which is preliminary data.</text>
</comment>
<proteinExistence type="predicted"/>
<evidence type="ECO:0000259" key="2">
    <source>
        <dbReference type="Pfam" id="PF13193"/>
    </source>
</evidence>
<dbReference type="AlphaFoldDB" id="A0A255DK82"/>
<dbReference type="Gene3D" id="3.40.50.12780">
    <property type="entry name" value="N-terminal domain of ligase-like"/>
    <property type="match status" value="1"/>
</dbReference>
<feature type="domain" description="AMP-binding enzyme C-terminal" evidence="2">
    <location>
        <begin position="411"/>
        <end position="486"/>
    </location>
</feature>
<keyword evidence="3" id="KW-0436">Ligase</keyword>
<dbReference type="InterPro" id="IPR025110">
    <property type="entry name" value="AMP-bd_C"/>
</dbReference>
<dbReference type="Pfam" id="PF00501">
    <property type="entry name" value="AMP-binding"/>
    <property type="match status" value="1"/>
</dbReference>